<accession>A0ABQ7MIA9</accession>
<gene>
    <name evidence="1" type="primary">A05g507860.1_BraROA</name>
    <name evidence="1" type="ORF">IGI04_019964</name>
</gene>
<proteinExistence type="predicted"/>
<reference evidence="1 2" key="1">
    <citation type="submission" date="2021-03" db="EMBL/GenBank/DDBJ databases">
        <authorList>
            <person name="King G.J."/>
            <person name="Bancroft I."/>
            <person name="Baten A."/>
            <person name="Bloomfield J."/>
            <person name="Borpatragohain P."/>
            <person name="He Z."/>
            <person name="Irish N."/>
            <person name="Irwin J."/>
            <person name="Liu K."/>
            <person name="Mauleon R.P."/>
            <person name="Moore J."/>
            <person name="Morris R."/>
            <person name="Ostergaard L."/>
            <person name="Wang B."/>
            <person name="Wells R."/>
        </authorList>
    </citation>
    <scope>NUCLEOTIDE SEQUENCE [LARGE SCALE GENOMIC DNA]</scope>
    <source>
        <strain evidence="1">R-o-18</strain>
        <tissue evidence="1">Leaf</tissue>
    </source>
</reference>
<dbReference type="Proteomes" id="UP000823674">
    <property type="component" value="Chromosome A05"/>
</dbReference>
<keyword evidence="2" id="KW-1185">Reference proteome</keyword>
<protein>
    <submittedName>
        <fullName evidence="1">Uncharacterized protein</fullName>
    </submittedName>
</protein>
<evidence type="ECO:0000313" key="2">
    <source>
        <dbReference type="Proteomes" id="UP000823674"/>
    </source>
</evidence>
<evidence type="ECO:0000313" key="1">
    <source>
        <dbReference type="EMBL" id="KAG5398150.1"/>
    </source>
</evidence>
<organism evidence="1 2">
    <name type="scientific">Brassica rapa subsp. trilocularis</name>
    <dbReference type="NCBI Taxonomy" id="1813537"/>
    <lineage>
        <taxon>Eukaryota</taxon>
        <taxon>Viridiplantae</taxon>
        <taxon>Streptophyta</taxon>
        <taxon>Embryophyta</taxon>
        <taxon>Tracheophyta</taxon>
        <taxon>Spermatophyta</taxon>
        <taxon>Magnoliopsida</taxon>
        <taxon>eudicotyledons</taxon>
        <taxon>Gunneridae</taxon>
        <taxon>Pentapetalae</taxon>
        <taxon>rosids</taxon>
        <taxon>malvids</taxon>
        <taxon>Brassicales</taxon>
        <taxon>Brassicaceae</taxon>
        <taxon>Brassiceae</taxon>
        <taxon>Brassica</taxon>
    </lineage>
</organism>
<dbReference type="EMBL" id="JADBGQ010000005">
    <property type="protein sequence ID" value="KAG5398150.1"/>
    <property type="molecule type" value="Genomic_DNA"/>
</dbReference>
<dbReference type="PANTHER" id="PTHR23304">
    <property type="entry name" value="SPOT2-RELATED"/>
    <property type="match status" value="1"/>
</dbReference>
<sequence length="1981" mass="215978">MQVAERGQPLADGARSLASRACVVLWPSAGHTHGPDSPYRRLGRTVGTSEWVRVAKGHDLPRGTCVQRVLVPKGCEFQTVPLVQGLGRTKWTVRGCIVERTDGFGSDQVRRSVSLWAGLITGQSHLDLNQTVRRDYGQSDYGWMVLAAKAKVMTKSMASTLCRRPQVLSLGVGPNLINECIGWYEQIISVVWVKSQGRSGQMMTHQFQVMQKDFGLCLSRDRPNTYPYPFKDFSKLLSKSDSSQWRTDELISSVDVAKEVWPGSGPSDVRHRPRPRRPGSGLTTLVLGLSTLTLPVDCLGDFGPRGLYVQYTRDVCGCLLAHTGRSWLSVCVRLCPLEHTGCPWLSISTHISTLVLGLSTLALPVDCSGDFGPRGLSVQYTQDVCGCPPANTGRPWLTHISTLVLGLSTLALPVDCLGDFGPRGLSAQYTQDVRGCPPAHTERLWLCVAVRQHTHDVCGCPCVSMCVRVCPSAHSGHPWLSISTHISTLVLGLSTLPLPSDCLGDFGPRGLSVQYTQGVRGCPPAHTGRPWLSVDVRGCPLAHTGRLWLSVAVCQHTQDVRGCPSAHTRPLWLSVCDRQHTQDVRGCPSVHISERWSLESARWPFPWTVRVILAHVGCLFSTHRTSLGVRQHTQDVRVCPSAHTERSWLSVCVRVCSSAHTGLLWLSISTHISMLVLGLSTLNLPMDISADFDPRGVSVQYTQDVRGCLPAHTGCLWLSVCLRQHTQEVCGRPCVSVCLRQHTQDVCGSLSVHISARWSLDSARWPFPWTVWVIFAHVGCLFSTHRTSVAVRQHTQDVCGCPCVSMCVRVCPSAHTGHPWLSISTHISTLVLGLSTLPLPVDCSGDFGPRGCLSAHTGRPCVSISTHRTSVVVRVSLCVSVSTHRKSVAVHHYTYQHVGPWTQHADPSRGLFGTFVAVRVCPSVSVSTHRMSVAVHQYTYQTLVLDSARWPFPWTVRHTQESVAVHQYTYQNAGPWSQHAGPSRGLFGTSVSVRQHTKNVRGCLVCVRVCPSAHTGLPWLSISTHISLLALPVDCSGDFGPRGLFVQYTQDVPGCPSATHRTSVSVRQHTKNVRGCPVRVCPSAHTGLPWLSISTHISMLVLGLSTLNLPMDISADFGPRGVSVQYTQDVRGCLPPHTGCLWLSVCLRQHTQDVRGRPCVSVCVRQHTQNVCGCLSVHISARWSLDSARWPFPWTVWVIFAHVGCLFSTHRTSVAVRQHTQDVCGCPCVSMCVRVCPSAHTGHPWLSISTHISTLVLGLSTLPLPVDCSGDFGPRGCLSAHTGPHTGSLWLSITTHISTLVLGLSTLTLPVDCLGDFGPRGLYVQYTQDVCGCPLAHTGRSWLSVCVRLCPLAHTGCPWLSISTHISTLVLGLSTLALPVDCSGDFGPRGLSVQYTQDVCGCPPAHTGRPWLTLALPVDCSGDFGPRGLSVQYTQDVRGCPPEHTKRLWLCVAVRQHTHDVCGCSCVSMCVRVCPSAHTGRPWLSIIHTGRPWVPASTHRTSMAVRGCPLAHTGRPWLSVAVCQHTQDVCGCPSAHTRRLWLSVCVRVCPSAHTGRPWLSISTHIRTLVLGLSTLALLMDCSGDFGPRGLFVQYIQDVPGCPSAHTGRPCLSVSTHRTFVAVRVCPSAHTGVSWLSISTHISMLVIGLSTLNLPMDISADFGPCGVSVQYTQDVRGCLPAHTGSHTKRLWLSISTHISTLALPVDCLGDFGPCGLSVQYTQDVCGCPSAHTGRLWLSMCVYVCPCLSVSTHRTSVALHQYTYQHAGPRTQHAAPSRGLFGTHRKSVAVHHYTYQHVGPWTQHADPSRGLFGTFVAVRVCPSVSVSTHRMSVAVHQYTYQHVGPWTQHAGPSRDCSGDFGPRGLSVQYTQDVCGVRQHTQDVCADISPSVHISARWSLDSARWPFPWTVRVILAHVGCLFTTGRPCVSVSTHRTSVCVCQHTQDVCGCPSAHTERPWLSVSTHRTSVAVHQYIYQHAGPSLG</sequence>
<name>A0ABQ7MIA9_BRACM</name>
<comment type="caution">
    <text evidence="1">The sequence shown here is derived from an EMBL/GenBank/DDBJ whole genome shotgun (WGS) entry which is preliminary data.</text>
</comment>
<dbReference type="PANTHER" id="PTHR23304:SF190">
    <property type="match status" value="1"/>
</dbReference>